<gene>
    <name evidence="2" type="ORF">JMN32_12045</name>
</gene>
<dbReference type="Gene3D" id="3.40.1550.10">
    <property type="entry name" value="CheC-like"/>
    <property type="match status" value="1"/>
</dbReference>
<keyword evidence="3" id="KW-1185">Reference proteome</keyword>
<organism evidence="2 3">
    <name type="scientific">Fulvivirga marina</name>
    <dbReference type="NCBI Taxonomy" id="2494733"/>
    <lineage>
        <taxon>Bacteria</taxon>
        <taxon>Pseudomonadati</taxon>
        <taxon>Bacteroidota</taxon>
        <taxon>Cytophagia</taxon>
        <taxon>Cytophagales</taxon>
        <taxon>Fulvivirgaceae</taxon>
        <taxon>Fulvivirga</taxon>
    </lineage>
</organism>
<name>A0A937FVZ4_9BACT</name>
<protein>
    <submittedName>
        <fullName evidence="2">Uncharacterized protein</fullName>
    </submittedName>
</protein>
<dbReference type="Proteomes" id="UP000614216">
    <property type="component" value="Unassembled WGS sequence"/>
</dbReference>
<dbReference type="GO" id="GO:0006935">
    <property type="term" value="P:chemotaxis"/>
    <property type="evidence" value="ECO:0007669"/>
    <property type="project" value="UniProtKB-KW"/>
</dbReference>
<dbReference type="EMBL" id="JAEUGD010000042">
    <property type="protein sequence ID" value="MBL6447044.1"/>
    <property type="molecule type" value="Genomic_DNA"/>
</dbReference>
<dbReference type="InterPro" id="IPR028976">
    <property type="entry name" value="CheC-like_sf"/>
</dbReference>
<proteinExistence type="predicted"/>
<dbReference type="AlphaFoldDB" id="A0A937FVZ4"/>
<evidence type="ECO:0000313" key="3">
    <source>
        <dbReference type="Proteomes" id="UP000614216"/>
    </source>
</evidence>
<keyword evidence="1" id="KW-0145">Chemotaxis</keyword>
<evidence type="ECO:0000313" key="2">
    <source>
        <dbReference type="EMBL" id="MBL6447044.1"/>
    </source>
</evidence>
<reference evidence="2" key="1">
    <citation type="submission" date="2021-01" db="EMBL/GenBank/DDBJ databases">
        <title>Fulvivirga kasyanovii gen. nov., sp nov., a novel member of the phylum Bacteroidetes isolated from seawater in a mussel farm.</title>
        <authorList>
            <person name="Zhao L.-H."/>
            <person name="Wang Z.-J."/>
        </authorList>
    </citation>
    <scope>NUCLEOTIDE SEQUENCE</scope>
    <source>
        <strain evidence="2">29W222</strain>
    </source>
</reference>
<sequence>MITITEKEQLLMSEIISKGYRNAAVSFSKLTGQQVMIEVAHVELCSDHNYLLKKYNHQDNLTILQTEIIGQLSGVSYLIFNEKEKITISQMSLASFGSNSTLDENIILLEIDNIISAAVITELSNMLNLRIYGDVPALLKFDNMTDFHNSLKLEDEGHYVLTNSTFLFANHKMISPIFLWKMDKRILEIVNDLDN</sequence>
<dbReference type="RefSeq" id="WP_202856573.1">
    <property type="nucleotide sequence ID" value="NZ_JAEUGD010000042.1"/>
</dbReference>
<accession>A0A937FVZ4</accession>
<dbReference type="SUPFAM" id="SSF103039">
    <property type="entry name" value="CheC-like"/>
    <property type="match status" value="1"/>
</dbReference>
<comment type="caution">
    <text evidence="2">The sequence shown here is derived from an EMBL/GenBank/DDBJ whole genome shotgun (WGS) entry which is preliminary data.</text>
</comment>
<evidence type="ECO:0000256" key="1">
    <source>
        <dbReference type="ARBA" id="ARBA00022500"/>
    </source>
</evidence>